<evidence type="ECO:0000256" key="1">
    <source>
        <dbReference type="ARBA" id="ARBA00004496"/>
    </source>
</evidence>
<dbReference type="InterPro" id="IPR034768">
    <property type="entry name" value="4FE4S_WBL"/>
</dbReference>
<dbReference type="OrthoDB" id="8104048at2"/>
<evidence type="ECO:0000256" key="4">
    <source>
        <dbReference type="ARBA" id="ARBA00022723"/>
    </source>
</evidence>
<organism evidence="14 15">
    <name type="scientific">Nonomuraea polychroma</name>
    <dbReference type="NCBI Taxonomy" id="46176"/>
    <lineage>
        <taxon>Bacteria</taxon>
        <taxon>Bacillati</taxon>
        <taxon>Actinomycetota</taxon>
        <taxon>Actinomycetes</taxon>
        <taxon>Streptosporangiales</taxon>
        <taxon>Streptosporangiaceae</taxon>
        <taxon>Nonomuraea</taxon>
    </lineage>
</organism>
<feature type="region of interest" description="Disordered" evidence="12">
    <location>
        <begin position="69"/>
        <end position="95"/>
    </location>
</feature>
<evidence type="ECO:0000313" key="14">
    <source>
        <dbReference type="EMBL" id="RVX41514.1"/>
    </source>
</evidence>
<comment type="caution">
    <text evidence="14">The sequence shown here is derived from an EMBL/GenBank/DDBJ whole genome shotgun (WGS) entry which is preliminary data.</text>
</comment>
<evidence type="ECO:0000256" key="11">
    <source>
        <dbReference type="HAMAP-Rule" id="MF_01479"/>
    </source>
</evidence>
<dbReference type="GO" id="GO:0045892">
    <property type="term" value="P:negative regulation of DNA-templated transcription"/>
    <property type="evidence" value="ECO:0007669"/>
    <property type="project" value="TreeGrafter"/>
</dbReference>
<keyword evidence="15" id="KW-1185">Reference proteome</keyword>
<comment type="similarity">
    <text evidence="2 11">Belongs to the WhiB family.</text>
</comment>
<dbReference type="PANTHER" id="PTHR38839">
    <property type="entry name" value="TRANSCRIPTIONAL REGULATOR WHID-RELATED"/>
    <property type="match status" value="1"/>
</dbReference>
<keyword evidence="6 11" id="KW-0411">Iron-sulfur</keyword>
<comment type="cofactor">
    <cofactor evidence="11">
        <name>[4Fe-4S] cluster</name>
        <dbReference type="ChEBI" id="CHEBI:49883"/>
    </cofactor>
    <text evidence="11">Binds 1 [4Fe-4S] cluster per subunit. Following nitrosylation of the [4Fe-4S] cluster binds 1 [4Fe-8(NO)] cluster per subunit.</text>
</comment>
<dbReference type="GO" id="GO:0005737">
    <property type="term" value="C:cytoplasm"/>
    <property type="evidence" value="ECO:0007669"/>
    <property type="project" value="UniProtKB-SubCell"/>
</dbReference>
<keyword evidence="9 11" id="KW-1015">Disulfide bond</keyword>
<comment type="PTM">
    <text evidence="11">The Fe-S cluster can be nitrosylated by nitric oxide (NO).</text>
</comment>
<name>A0A438M723_9ACTN</name>
<evidence type="ECO:0000256" key="7">
    <source>
        <dbReference type="ARBA" id="ARBA00023015"/>
    </source>
</evidence>
<dbReference type="GO" id="GO:0047134">
    <property type="term" value="F:protein-disulfide reductase [NAD(P)H] activity"/>
    <property type="evidence" value="ECO:0007669"/>
    <property type="project" value="TreeGrafter"/>
</dbReference>
<keyword evidence="8 11" id="KW-0238">DNA-binding</keyword>
<accession>A0A438M723</accession>
<evidence type="ECO:0000259" key="13">
    <source>
        <dbReference type="PROSITE" id="PS51674"/>
    </source>
</evidence>
<sequence length="95" mass="10970">MTIQQTHQHYAPRSPLRWSTRAACQDADPGLFFPITWDDHPRQPDDQARRICQACPVRQNCLDWALTTGEPDGMWGGTTPAERRRLRARERRATA</sequence>
<gene>
    <name evidence="11" type="primary">whiB</name>
    <name evidence="14" type="ORF">EDD27_4059</name>
</gene>
<dbReference type="EMBL" id="SAUN01000001">
    <property type="protein sequence ID" value="RVX41514.1"/>
    <property type="molecule type" value="Genomic_DNA"/>
</dbReference>
<keyword evidence="4 11" id="KW-0479">Metal-binding</keyword>
<dbReference type="HAMAP" id="MF_01479">
    <property type="entry name" value="WhiB"/>
    <property type="match status" value="1"/>
</dbReference>
<comment type="function">
    <text evidence="11">Acts as a transcriptional regulator. Probably redox-responsive. The apo- but not holo-form probably binds DNA.</text>
</comment>
<keyword evidence="5 11" id="KW-0408">Iron</keyword>
<keyword evidence="3 11" id="KW-0004">4Fe-4S</keyword>
<dbReference type="Proteomes" id="UP000284824">
    <property type="component" value="Unassembled WGS sequence"/>
</dbReference>
<feature type="binding site" evidence="11">
    <location>
        <position position="61"/>
    </location>
    <ligand>
        <name>[4Fe-4S] cluster</name>
        <dbReference type="ChEBI" id="CHEBI:49883"/>
    </ligand>
</feature>
<comment type="subcellular location">
    <subcellularLocation>
        <location evidence="1 11">Cytoplasm</location>
    </subcellularLocation>
</comment>
<dbReference type="AlphaFoldDB" id="A0A438M723"/>
<evidence type="ECO:0000256" key="9">
    <source>
        <dbReference type="ARBA" id="ARBA00023157"/>
    </source>
</evidence>
<evidence type="ECO:0000256" key="10">
    <source>
        <dbReference type="ARBA" id="ARBA00023163"/>
    </source>
</evidence>
<feature type="compositionally biased region" description="Basic residues" evidence="12">
    <location>
        <begin position="84"/>
        <end position="95"/>
    </location>
</feature>
<dbReference type="RefSeq" id="WP_127933748.1">
    <property type="nucleotide sequence ID" value="NZ_SAUN01000001.1"/>
</dbReference>
<evidence type="ECO:0000256" key="8">
    <source>
        <dbReference type="ARBA" id="ARBA00023125"/>
    </source>
</evidence>
<feature type="binding site" evidence="11">
    <location>
        <position position="55"/>
    </location>
    <ligand>
        <name>[4Fe-4S] cluster</name>
        <dbReference type="ChEBI" id="CHEBI:49883"/>
    </ligand>
</feature>
<dbReference type="GO" id="GO:0051539">
    <property type="term" value="F:4 iron, 4 sulfur cluster binding"/>
    <property type="evidence" value="ECO:0007669"/>
    <property type="project" value="UniProtKB-UniRule"/>
</dbReference>
<evidence type="ECO:0000256" key="6">
    <source>
        <dbReference type="ARBA" id="ARBA00023014"/>
    </source>
</evidence>
<reference evidence="14 15" key="1">
    <citation type="submission" date="2019-01" db="EMBL/GenBank/DDBJ databases">
        <title>Sequencing the genomes of 1000 actinobacteria strains.</title>
        <authorList>
            <person name="Klenk H.-P."/>
        </authorList>
    </citation>
    <scope>NUCLEOTIDE SEQUENCE [LARGE SCALE GENOMIC DNA]</scope>
    <source>
        <strain evidence="14 15">DSM 43925</strain>
    </source>
</reference>
<dbReference type="GO" id="GO:0035731">
    <property type="term" value="F:dinitrosyl-iron complex binding"/>
    <property type="evidence" value="ECO:0007669"/>
    <property type="project" value="UniProtKB-UniRule"/>
</dbReference>
<dbReference type="GO" id="GO:0046872">
    <property type="term" value="F:metal ion binding"/>
    <property type="evidence" value="ECO:0007669"/>
    <property type="project" value="UniProtKB-KW"/>
</dbReference>
<feature type="binding site" evidence="11">
    <location>
        <position position="52"/>
    </location>
    <ligand>
        <name>[4Fe-4S] cluster</name>
        <dbReference type="ChEBI" id="CHEBI:49883"/>
    </ligand>
</feature>
<evidence type="ECO:0000256" key="12">
    <source>
        <dbReference type="SAM" id="MobiDB-lite"/>
    </source>
</evidence>
<dbReference type="GO" id="GO:0003677">
    <property type="term" value="F:DNA binding"/>
    <property type="evidence" value="ECO:0007669"/>
    <property type="project" value="UniProtKB-UniRule"/>
</dbReference>
<comment type="PTM">
    <text evidence="11">Upon Fe-S cluster removal intramolecular disulfide bonds are formed.</text>
</comment>
<dbReference type="Pfam" id="PF02467">
    <property type="entry name" value="Whib"/>
    <property type="match status" value="1"/>
</dbReference>
<dbReference type="GO" id="GO:0045454">
    <property type="term" value="P:cell redox homeostasis"/>
    <property type="evidence" value="ECO:0007669"/>
    <property type="project" value="TreeGrafter"/>
</dbReference>
<keyword evidence="7 11" id="KW-0805">Transcription regulation</keyword>
<evidence type="ECO:0000256" key="2">
    <source>
        <dbReference type="ARBA" id="ARBA00006597"/>
    </source>
</evidence>
<evidence type="ECO:0000256" key="5">
    <source>
        <dbReference type="ARBA" id="ARBA00023004"/>
    </source>
</evidence>
<feature type="binding site" evidence="11">
    <location>
        <position position="24"/>
    </location>
    <ligand>
        <name>[4Fe-4S] cluster</name>
        <dbReference type="ChEBI" id="CHEBI:49883"/>
    </ligand>
</feature>
<keyword evidence="10 11" id="KW-0804">Transcription</keyword>
<dbReference type="PROSITE" id="PS51674">
    <property type="entry name" value="4FE4S_WBL"/>
    <property type="match status" value="1"/>
</dbReference>
<dbReference type="InterPro" id="IPR003482">
    <property type="entry name" value="Whib"/>
</dbReference>
<evidence type="ECO:0000313" key="15">
    <source>
        <dbReference type="Proteomes" id="UP000284824"/>
    </source>
</evidence>
<keyword evidence="11" id="KW-0963">Cytoplasm</keyword>
<proteinExistence type="inferred from homology"/>
<protein>
    <recommendedName>
        <fullName evidence="11">Transcriptional regulator WhiB</fullName>
    </recommendedName>
</protein>
<evidence type="ECO:0000256" key="3">
    <source>
        <dbReference type="ARBA" id="ARBA00022485"/>
    </source>
</evidence>
<feature type="domain" description="4Fe-4S Wbl-type" evidence="13">
    <location>
        <begin position="23"/>
        <end position="85"/>
    </location>
</feature>